<comment type="caution">
    <text evidence="1">The sequence shown here is derived from an EMBL/GenBank/DDBJ whole genome shotgun (WGS) entry which is preliminary data.</text>
</comment>
<proteinExistence type="predicted"/>
<dbReference type="OrthoDB" id="1302732at2759"/>
<evidence type="ECO:0000313" key="1">
    <source>
        <dbReference type="EMBL" id="KAG5600339.1"/>
    </source>
</evidence>
<dbReference type="Proteomes" id="UP000824120">
    <property type="component" value="Chromosome 6"/>
</dbReference>
<name>A0A9J5YHY0_SOLCO</name>
<dbReference type="EMBL" id="JACXVP010000006">
    <property type="protein sequence ID" value="KAG5600339.1"/>
    <property type="molecule type" value="Genomic_DNA"/>
</dbReference>
<reference evidence="1 2" key="1">
    <citation type="submission" date="2020-09" db="EMBL/GenBank/DDBJ databases">
        <title>De no assembly of potato wild relative species, Solanum commersonii.</title>
        <authorList>
            <person name="Cho K."/>
        </authorList>
    </citation>
    <scope>NUCLEOTIDE SEQUENCE [LARGE SCALE GENOMIC DNA]</scope>
    <source>
        <strain evidence="1">LZ3.2</strain>
        <tissue evidence="1">Leaf</tissue>
    </source>
</reference>
<accession>A0A9J5YHY0</accession>
<protein>
    <submittedName>
        <fullName evidence="1">Uncharacterized protein</fullName>
    </submittedName>
</protein>
<evidence type="ECO:0000313" key="2">
    <source>
        <dbReference type="Proteomes" id="UP000824120"/>
    </source>
</evidence>
<sequence>MEKLQATLVDVEKDLEAVTLKKRKIIMLLNKYQEKLFKGQEDVTITEGGIYTIEANHRLPNDEVERLAKLEEAVETSSQEIISFKLF</sequence>
<organism evidence="1 2">
    <name type="scientific">Solanum commersonii</name>
    <name type="common">Commerson's wild potato</name>
    <name type="synonym">Commerson's nightshade</name>
    <dbReference type="NCBI Taxonomy" id="4109"/>
    <lineage>
        <taxon>Eukaryota</taxon>
        <taxon>Viridiplantae</taxon>
        <taxon>Streptophyta</taxon>
        <taxon>Embryophyta</taxon>
        <taxon>Tracheophyta</taxon>
        <taxon>Spermatophyta</taxon>
        <taxon>Magnoliopsida</taxon>
        <taxon>eudicotyledons</taxon>
        <taxon>Gunneridae</taxon>
        <taxon>Pentapetalae</taxon>
        <taxon>asterids</taxon>
        <taxon>lamiids</taxon>
        <taxon>Solanales</taxon>
        <taxon>Solanaceae</taxon>
        <taxon>Solanoideae</taxon>
        <taxon>Solaneae</taxon>
        <taxon>Solanum</taxon>
    </lineage>
</organism>
<feature type="non-terminal residue" evidence="1">
    <location>
        <position position="87"/>
    </location>
</feature>
<dbReference type="AlphaFoldDB" id="A0A9J5YHY0"/>
<keyword evidence="2" id="KW-1185">Reference proteome</keyword>
<gene>
    <name evidence="1" type="ORF">H5410_031709</name>
</gene>